<protein>
    <recommendedName>
        <fullName evidence="4">Nucleotidyltransferase</fullName>
    </recommendedName>
</protein>
<dbReference type="CDD" id="cd05400">
    <property type="entry name" value="NT_2-5OAS_ClassI-CCAase"/>
    <property type="match status" value="1"/>
</dbReference>
<dbReference type="Pfam" id="PF18144">
    <property type="entry name" value="SMODS"/>
    <property type="match status" value="1"/>
</dbReference>
<evidence type="ECO:0000256" key="1">
    <source>
        <dbReference type="ARBA" id="ARBA00023118"/>
    </source>
</evidence>
<sequence>MNHFRQPPDIDPFASALDAVMADIAISVQLPPGLHAKAGGRYEAIREFAERPGTPLNGCILRFYPQGSMAIDATTSTRGTDDEYDLDIVAALDLDPHADPDEVLDLLYRSLEGYPTGQKVERQTRCVTVRYADRMHVDVTPAVRLGHGAERVSHIFHAHPDKPASEHFHVPMNAYGFAEWYRARTPLERRFAAAFNKRLHEAYGMEVRADAEVDEILDQVPIIVKAVATVALQLLKRHRNVAYAGATGRIPPSVMLSCFAGQASQPGLPLTDMVIRLARTVASALRAASARRERIKVVNPVHPEDCFTDRWPESLAQQDEYAAKLTDLADGLAWIKQHGSSLEDIQDWLRERFGSHVVSTSVRRFNDRTGRAVQTGLHAYTPRGGLYVPSRPALVGVGGAAAAAPARASAHTFRGGRRW</sequence>
<reference evidence="2" key="1">
    <citation type="journal article" date="2016" name="Front. Microbiol.">
        <title>Genome Sequence of the Piezophilic, Mesophilic Sulfate-Reducing Bacterium Desulfovibrio indicus J2T.</title>
        <authorList>
            <person name="Cao J."/>
            <person name="Maignien L."/>
            <person name="Shao Z."/>
            <person name="Alain K."/>
            <person name="Jebbar M."/>
        </authorList>
    </citation>
    <scope>NUCLEOTIDE SEQUENCE</scope>
    <source>
        <strain evidence="2">NBRC 103626</strain>
    </source>
</reference>
<comment type="caution">
    <text evidence="2">The sequence shown here is derived from an EMBL/GenBank/DDBJ whole genome shotgun (WGS) entry which is preliminary data.</text>
</comment>
<dbReference type="EMBL" id="BPQM01000014">
    <property type="protein sequence ID" value="GJD77473.1"/>
    <property type="molecule type" value="Genomic_DNA"/>
</dbReference>
<evidence type="ECO:0008006" key="4">
    <source>
        <dbReference type="Google" id="ProtNLM"/>
    </source>
</evidence>
<name>A0AA37HLP5_9HYPH</name>
<dbReference type="GO" id="GO:0016779">
    <property type="term" value="F:nucleotidyltransferase activity"/>
    <property type="evidence" value="ECO:0007669"/>
    <property type="project" value="UniProtKB-KW"/>
</dbReference>
<gene>
    <name evidence="2" type="ORF">NBEOAGPD_0678</name>
</gene>
<accession>A0AA37HLP5</accession>
<dbReference type="InterPro" id="IPR006116">
    <property type="entry name" value="NT_2-5OAS_ClassI-CCAase"/>
</dbReference>
<dbReference type="RefSeq" id="WP_238301236.1">
    <property type="nucleotide sequence ID" value="NZ_BPQM01000014.1"/>
</dbReference>
<evidence type="ECO:0000313" key="2">
    <source>
        <dbReference type="EMBL" id="GJD77473.1"/>
    </source>
</evidence>
<evidence type="ECO:0000313" key="3">
    <source>
        <dbReference type="Proteomes" id="UP001055108"/>
    </source>
</evidence>
<keyword evidence="1" id="KW-0051">Antiviral defense</keyword>
<reference evidence="2" key="2">
    <citation type="submission" date="2021-08" db="EMBL/GenBank/DDBJ databases">
        <authorList>
            <person name="Tani A."/>
            <person name="Ola A."/>
            <person name="Ogura Y."/>
            <person name="Katsura K."/>
            <person name="Hayashi T."/>
        </authorList>
    </citation>
    <scope>NUCLEOTIDE SEQUENCE</scope>
    <source>
        <strain evidence="2">NBRC 103626</strain>
    </source>
</reference>
<dbReference type="Proteomes" id="UP001055108">
    <property type="component" value="Unassembled WGS sequence"/>
</dbReference>
<organism evidence="2 3">
    <name type="scientific">Methylobacterium gregans</name>
    <dbReference type="NCBI Taxonomy" id="374424"/>
    <lineage>
        <taxon>Bacteria</taxon>
        <taxon>Pseudomonadati</taxon>
        <taxon>Pseudomonadota</taxon>
        <taxon>Alphaproteobacteria</taxon>
        <taxon>Hyphomicrobiales</taxon>
        <taxon>Methylobacteriaceae</taxon>
        <taxon>Methylobacterium</taxon>
    </lineage>
</organism>
<dbReference type="GO" id="GO:0009117">
    <property type="term" value="P:nucleotide metabolic process"/>
    <property type="evidence" value="ECO:0007669"/>
    <property type="project" value="UniProtKB-KW"/>
</dbReference>
<keyword evidence="3" id="KW-1185">Reference proteome</keyword>
<dbReference type="GO" id="GO:0005524">
    <property type="term" value="F:ATP binding"/>
    <property type="evidence" value="ECO:0007669"/>
    <property type="project" value="UniProtKB-KW"/>
</dbReference>
<dbReference type="GO" id="GO:0051607">
    <property type="term" value="P:defense response to virus"/>
    <property type="evidence" value="ECO:0007669"/>
    <property type="project" value="UniProtKB-KW"/>
</dbReference>
<dbReference type="GO" id="GO:0046872">
    <property type="term" value="F:metal ion binding"/>
    <property type="evidence" value="ECO:0007669"/>
    <property type="project" value="UniProtKB-KW"/>
</dbReference>
<dbReference type="AlphaFoldDB" id="A0AA37HLP5"/>
<proteinExistence type="predicted"/>